<dbReference type="Gene3D" id="3.30.1490.110">
    <property type="match status" value="1"/>
</dbReference>
<dbReference type="PIRSF" id="PIRSF003101">
    <property type="entry name" value="FtsA"/>
    <property type="match status" value="1"/>
</dbReference>
<dbReference type="GO" id="GO:0043093">
    <property type="term" value="P:FtsZ-dependent cytokinesis"/>
    <property type="evidence" value="ECO:0007669"/>
    <property type="project" value="UniProtKB-UniRule"/>
</dbReference>
<dbReference type="InterPro" id="IPR043129">
    <property type="entry name" value="ATPase_NBD"/>
</dbReference>
<comment type="subunit">
    <text evidence="5">Self-interacts. Interacts with FtsZ.</text>
</comment>
<evidence type="ECO:0000313" key="9">
    <source>
        <dbReference type="Proteomes" id="UP000001508"/>
    </source>
</evidence>
<protein>
    <recommendedName>
        <fullName evidence="5 6">Cell division protein FtsA</fullName>
    </recommendedName>
</protein>
<dbReference type="RefSeq" id="WP_013163699.1">
    <property type="nucleotide sequence ID" value="NC_014216.1"/>
</dbReference>
<dbReference type="InterPro" id="IPR003494">
    <property type="entry name" value="SHS2_FtsA"/>
</dbReference>
<keyword evidence="3 5" id="KW-0472">Membrane</keyword>
<reference evidence="9" key="1">
    <citation type="submission" date="2010-02" db="EMBL/GenBank/DDBJ databases">
        <title>Complete sequence of Desulfurivibrio alkaliphilus AHT2.</title>
        <authorList>
            <consortium name="US DOE Joint Genome Institute"/>
            <person name="Pitluck S."/>
            <person name="Chertkov O."/>
            <person name="Detter J.C."/>
            <person name="Han C."/>
            <person name="Tapia R."/>
            <person name="Larimer F."/>
            <person name="Land M."/>
            <person name="Hauser L."/>
            <person name="Kyrpides N."/>
            <person name="Mikhailova N."/>
            <person name="Sorokin D.Y."/>
            <person name="Muyzer G."/>
            <person name="Woyke T."/>
        </authorList>
    </citation>
    <scope>NUCLEOTIDE SEQUENCE [LARGE SCALE GENOMIC DNA]</scope>
    <source>
        <strain evidence="9">DSM 19089 / UNIQEM U267 / AHT2</strain>
    </source>
</reference>
<dbReference type="EMBL" id="CP001940">
    <property type="protein sequence ID" value="ADH86172.1"/>
    <property type="molecule type" value="Genomic_DNA"/>
</dbReference>
<keyword evidence="2 5" id="KW-0132">Cell division</keyword>
<dbReference type="HOGENOM" id="CLU_037850_3_2_7"/>
<dbReference type="Pfam" id="PF14450">
    <property type="entry name" value="FtsA"/>
    <property type="match status" value="2"/>
</dbReference>
<dbReference type="STRING" id="589865.DaAHT2_1477"/>
<evidence type="ECO:0000259" key="7">
    <source>
        <dbReference type="SMART" id="SM00842"/>
    </source>
</evidence>
<evidence type="ECO:0000256" key="6">
    <source>
        <dbReference type="PIRNR" id="PIRNR003101"/>
    </source>
</evidence>
<dbReference type="HAMAP" id="MF_02033">
    <property type="entry name" value="FtsA"/>
    <property type="match status" value="1"/>
</dbReference>
<dbReference type="eggNOG" id="COG0849">
    <property type="taxonomic scope" value="Bacteria"/>
</dbReference>
<comment type="function">
    <text evidence="5 6">Cell division protein that is involved in the assembly of the Z ring. May serve as a membrane anchor for the Z ring.</text>
</comment>
<dbReference type="GO" id="GO:0032153">
    <property type="term" value="C:cell division site"/>
    <property type="evidence" value="ECO:0007669"/>
    <property type="project" value="UniProtKB-UniRule"/>
</dbReference>
<dbReference type="FunCoup" id="D6Z3P7">
    <property type="interactions" value="212"/>
</dbReference>
<dbReference type="OrthoDB" id="9810567at2"/>
<dbReference type="CDD" id="cd24048">
    <property type="entry name" value="ASKHA_NBD_FtsA"/>
    <property type="match status" value="1"/>
</dbReference>
<evidence type="ECO:0000313" key="8">
    <source>
        <dbReference type="EMBL" id="ADH86172.1"/>
    </source>
</evidence>
<sequence>MSREERGELLVGLDIGTTKICAVVAEAIGRQIKIIGMGRAPSVGLRRGVVVNIESTVDSIRKAVEEAEQMADCEIGSVYVGIAGSHIKGFNSHGLIPIRSGEIRQDDIDRVVDAARAVPVPPDQEIIHVLPQEFIVDGQPDIQDPIGMTGVRLEADVHIVTGLVTAVHNIVKCCNRAGLNVADVVLEPLASAEAVLTREEMELGVGLLDIGGGTSDLAVFAGGTIKHTFVLGLGGHNLTNDLSVGLRTPLKEAERLKEEYGCALASLIDKDQIIEVPSVGGRKSRRLSRRVMGEILEPRVEEMLTLVNQELVDSRYKELVNAGLVLTGGTALLEHIEELAEQIFDLPVRTGYPANVEGLEEIIDSPQWATAVGLLVYGSRHDPATGFGARSGRMFSRLGSRMRDWFNKWI</sequence>
<gene>
    <name evidence="5" type="primary">ftsA</name>
    <name evidence="8" type="ordered locus">DaAHT2_1477</name>
</gene>
<dbReference type="KEGG" id="dak:DaAHT2_1477"/>
<dbReference type="InterPro" id="IPR050696">
    <property type="entry name" value="FtsA/MreB"/>
</dbReference>
<dbReference type="Proteomes" id="UP000001508">
    <property type="component" value="Chromosome"/>
</dbReference>
<dbReference type="SMART" id="SM00842">
    <property type="entry name" value="FtsA"/>
    <property type="match status" value="1"/>
</dbReference>
<dbReference type="GO" id="GO:0009898">
    <property type="term" value="C:cytoplasmic side of plasma membrane"/>
    <property type="evidence" value="ECO:0007669"/>
    <property type="project" value="UniProtKB-UniRule"/>
</dbReference>
<dbReference type="AlphaFoldDB" id="D6Z3P7"/>
<evidence type="ECO:0000256" key="1">
    <source>
        <dbReference type="ARBA" id="ARBA00022475"/>
    </source>
</evidence>
<dbReference type="PANTHER" id="PTHR32432:SF4">
    <property type="entry name" value="CELL DIVISION PROTEIN FTSA"/>
    <property type="match status" value="1"/>
</dbReference>
<keyword evidence="4 5" id="KW-0131">Cell cycle</keyword>
<evidence type="ECO:0000256" key="4">
    <source>
        <dbReference type="ARBA" id="ARBA00023306"/>
    </source>
</evidence>
<evidence type="ECO:0000256" key="2">
    <source>
        <dbReference type="ARBA" id="ARBA00022618"/>
    </source>
</evidence>
<evidence type="ECO:0000256" key="3">
    <source>
        <dbReference type="ARBA" id="ARBA00023136"/>
    </source>
</evidence>
<dbReference type="Gene3D" id="3.30.420.40">
    <property type="match status" value="2"/>
</dbReference>
<dbReference type="NCBIfam" id="TIGR01174">
    <property type="entry name" value="ftsA"/>
    <property type="match status" value="1"/>
</dbReference>
<evidence type="ECO:0000256" key="5">
    <source>
        <dbReference type="HAMAP-Rule" id="MF_02033"/>
    </source>
</evidence>
<keyword evidence="5" id="KW-0997">Cell inner membrane</keyword>
<keyword evidence="1 5" id="KW-1003">Cell membrane</keyword>
<dbReference type="InterPro" id="IPR020823">
    <property type="entry name" value="Cell_div_FtsA"/>
</dbReference>
<dbReference type="Pfam" id="PF02491">
    <property type="entry name" value="SHS2_FTSA"/>
    <property type="match status" value="1"/>
</dbReference>
<name>D6Z3P7_DESAT</name>
<feature type="domain" description="SHS2" evidence="7">
    <location>
        <begin position="10"/>
        <end position="195"/>
    </location>
</feature>
<comment type="subcellular location">
    <subcellularLocation>
        <location evidence="5">Cell inner membrane</location>
        <topology evidence="5">Peripheral membrane protein</topology>
        <orientation evidence="5">Cytoplasmic side</orientation>
    </subcellularLocation>
    <text evidence="5">Localizes to the Z ring in an FtsZ-dependent manner. Targeted to the membrane through a conserved C-terminal amphipathic helix.</text>
</comment>
<dbReference type="FunFam" id="3.30.1490.110:FF:000001">
    <property type="entry name" value="Cell division protein FtsA"/>
    <property type="match status" value="1"/>
</dbReference>
<proteinExistence type="inferred from homology"/>
<dbReference type="PANTHER" id="PTHR32432">
    <property type="entry name" value="CELL DIVISION PROTEIN FTSA-RELATED"/>
    <property type="match status" value="1"/>
</dbReference>
<dbReference type="InParanoid" id="D6Z3P7"/>
<accession>D6Z3P7</accession>
<keyword evidence="9" id="KW-1185">Reference proteome</keyword>
<organism evidence="8 9">
    <name type="scientific">Desulfurivibrio alkaliphilus (strain DSM 19089 / UNIQEM U267 / AHT2)</name>
    <dbReference type="NCBI Taxonomy" id="589865"/>
    <lineage>
        <taxon>Bacteria</taxon>
        <taxon>Pseudomonadati</taxon>
        <taxon>Thermodesulfobacteriota</taxon>
        <taxon>Desulfobulbia</taxon>
        <taxon>Desulfobulbales</taxon>
        <taxon>Desulfobulbaceae</taxon>
        <taxon>Desulfurivibrio</taxon>
    </lineage>
</organism>
<dbReference type="SUPFAM" id="SSF53067">
    <property type="entry name" value="Actin-like ATPase domain"/>
    <property type="match status" value="2"/>
</dbReference>
<comment type="similarity">
    <text evidence="5 6">Belongs to the FtsA/MreB family.</text>
</comment>